<dbReference type="Pfam" id="PF01522">
    <property type="entry name" value="Polysacc_deac_1"/>
    <property type="match status" value="1"/>
</dbReference>
<feature type="chain" id="PRO_5038054344" evidence="4">
    <location>
        <begin position="23"/>
        <end position="445"/>
    </location>
</feature>
<proteinExistence type="predicted"/>
<evidence type="ECO:0000256" key="4">
    <source>
        <dbReference type="SAM" id="SignalP"/>
    </source>
</evidence>
<dbReference type="PANTHER" id="PTHR10587">
    <property type="entry name" value="GLYCOSYL TRANSFERASE-RELATED"/>
    <property type="match status" value="1"/>
</dbReference>
<dbReference type="Gene3D" id="3.20.20.370">
    <property type="entry name" value="Glycoside hydrolase/deacetylase"/>
    <property type="match status" value="1"/>
</dbReference>
<dbReference type="PROSITE" id="PS51677">
    <property type="entry name" value="NODB"/>
    <property type="match status" value="1"/>
</dbReference>
<evidence type="ECO:0000256" key="3">
    <source>
        <dbReference type="SAM" id="MobiDB-lite"/>
    </source>
</evidence>
<dbReference type="InterPro" id="IPR011330">
    <property type="entry name" value="Glyco_hydro/deAcase_b/a-brl"/>
</dbReference>
<accession>A0A917UUD6</accession>
<dbReference type="GO" id="GO:0016810">
    <property type="term" value="F:hydrolase activity, acting on carbon-nitrogen (but not peptide) bonds"/>
    <property type="evidence" value="ECO:0007669"/>
    <property type="project" value="InterPro"/>
</dbReference>
<dbReference type="InterPro" id="IPR002509">
    <property type="entry name" value="NODB_dom"/>
</dbReference>
<evidence type="ECO:0000256" key="1">
    <source>
        <dbReference type="ARBA" id="ARBA00022723"/>
    </source>
</evidence>
<dbReference type="InterPro" id="IPR050248">
    <property type="entry name" value="Polysacc_deacetylase_ArnD"/>
</dbReference>
<keyword evidence="1" id="KW-0479">Metal-binding</keyword>
<evidence type="ECO:0000256" key="2">
    <source>
        <dbReference type="ARBA" id="ARBA00022801"/>
    </source>
</evidence>
<dbReference type="AlphaFoldDB" id="A0A917UUD6"/>
<dbReference type="PANTHER" id="PTHR10587:SF133">
    <property type="entry name" value="CHITIN DEACETYLASE 1-RELATED"/>
    <property type="match status" value="1"/>
</dbReference>
<name>A0A917UUD6_9DEIO</name>
<gene>
    <name evidence="6" type="ORF">GCM10008939_33250</name>
</gene>
<dbReference type="EMBL" id="BMOE01000016">
    <property type="protein sequence ID" value="GGJ86658.1"/>
    <property type="molecule type" value="Genomic_DNA"/>
</dbReference>
<dbReference type="GO" id="GO:0046872">
    <property type="term" value="F:metal ion binding"/>
    <property type="evidence" value="ECO:0007669"/>
    <property type="project" value="UniProtKB-KW"/>
</dbReference>
<evidence type="ECO:0000259" key="5">
    <source>
        <dbReference type="PROSITE" id="PS51677"/>
    </source>
</evidence>
<organism evidence="6 7">
    <name type="scientific">Deinococcus aquiradiocola</name>
    <dbReference type="NCBI Taxonomy" id="393059"/>
    <lineage>
        <taxon>Bacteria</taxon>
        <taxon>Thermotogati</taxon>
        <taxon>Deinococcota</taxon>
        <taxon>Deinococci</taxon>
        <taxon>Deinococcales</taxon>
        <taxon>Deinococcaceae</taxon>
        <taxon>Deinococcus</taxon>
    </lineage>
</organism>
<comment type="caution">
    <text evidence="6">The sequence shown here is derived from an EMBL/GenBank/DDBJ whole genome shotgun (WGS) entry which is preliminary data.</text>
</comment>
<feature type="domain" description="NodB homology" evidence="5">
    <location>
        <begin position="230"/>
        <end position="407"/>
    </location>
</feature>
<dbReference type="CDD" id="cd10917">
    <property type="entry name" value="CE4_NodB_like_6s_7s"/>
    <property type="match status" value="1"/>
</dbReference>
<evidence type="ECO:0000313" key="7">
    <source>
        <dbReference type="Proteomes" id="UP000635726"/>
    </source>
</evidence>
<feature type="region of interest" description="Disordered" evidence="3">
    <location>
        <begin position="416"/>
        <end position="445"/>
    </location>
</feature>
<dbReference type="GO" id="GO:0005975">
    <property type="term" value="P:carbohydrate metabolic process"/>
    <property type="evidence" value="ECO:0007669"/>
    <property type="project" value="InterPro"/>
</dbReference>
<dbReference type="SUPFAM" id="SSF88713">
    <property type="entry name" value="Glycoside hydrolase/deacetylase"/>
    <property type="match status" value="1"/>
</dbReference>
<keyword evidence="2" id="KW-0378">Hydrolase</keyword>
<keyword evidence="4" id="KW-0732">Signal</keyword>
<keyword evidence="7" id="KW-1185">Reference proteome</keyword>
<sequence>MNVRPTPLLLALLLAASLPAQASVQKPTALRALQVTPASVPARPASVPGQVQPVAPGTLAAPRIPQLTLDPNMPEVQKVEYLSNGHIEVAGAVVTLEQPEQSCARAVAGAVARRVLAARAQLDEVDVSVYDKGTYGGFGGPSPLLTASVPRDRLNDFLAWTAGQGTYERAWVSTTPATPPLRAPDRVRELTVNFLGSVADKAADAVHHTTAKVLGGVQGGLLYHGSSRESLAALTFDDAPHPMYEPLVLDTLRRAGVHATFFVIGRNARAYPYFIRDMAEQGHEIGNHTFHHVRLPPLTPADVKQELTLTDQTLQGITGKPVRYFRPPGGDYTPATLRAAEGLGLTTVFWTDDPGDFQNPGVNVLLERYTRTLRRGGVVLLHDNAPEMLQVLPMFLRIADARNITLDTVGVLVKPGAQNDHRPAPTRARPAPALGPVDVTYTTQP</sequence>
<dbReference type="RefSeq" id="WP_229671101.1">
    <property type="nucleotide sequence ID" value="NZ_BMOE01000016.1"/>
</dbReference>
<dbReference type="GO" id="GO:0016020">
    <property type="term" value="C:membrane"/>
    <property type="evidence" value="ECO:0007669"/>
    <property type="project" value="TreeGrafter"/>
</dbReference>
<reference evidence="6" key="2">
    <citation type="submission" date="2020-09" db="EMBL/GenBank/DDBJ databases">
        <authorList>
            <person name="Sun Q."/>
            <person name="Ohkuma M."/>
        </authorList>
    </citation>
    <scope>NUCLEOTIDE SEQUENCE</scope>
    <source>
        <strain evidence="6">JCM 14371</strain>
    </source>
</reference>
<reference evidence="6" key="1">
    <citation type="journal article" date="2014" name="Int. J. Syst. Evol. Microbiol.">
        <title>Complete genome sequence of Corynebacterium casei LMG S-19264T (=DSM 44701T), isolated from a smear-ripened cheese.</title>
        <authorList>
            <consortium name="US DOE Joint Genome Institute (JGI-PGF)"/>
            <person name="Walter F."/>
            <person name="Albersmeier A."/>
            <person name="Kalinowski J."/>
            <person name="Ruckert C."/>
        </authorList>
    </citation>
    <scope>NUCLEOTIDE SEQUENCE</scope>
    <source>
        <strain evidence="6">JCM 14371</strain>
    </source>
</reference>
<dbReference type="Proteomes" id="UP000635726">
    <property type="component" value="Unassembled WGS sequence"/>
</dbReference>
<evidence type="ECO:0000313" key="6">
    <source>
        <dbReference type="EMBL" id="GGJ86658.1"/>
    </source>
</evidence>
<feature type="signal peptide" evidence="4">
    <location>
        <begin position="1"/>
        <end position="22"/>
    </location>
</feature>
<protein>
    <submittedName>
        <fullName evidence="6">Polysaccharide deacetylase familiy protein</fullName>
    </submittedName>
</protein>